<dbReference type="PRINTS" id="PR00399">
    <property type="entry name" value="SYNAPTOTAGMN"/>
</dbReference>
<keyword evidence="2" id="KW-0677">Repeat</keyword>
<proteinExistence type="predicted"/>
<dbReference type="OMA" id="HFYPFLE"/>
<reference evidence="4" key="1">
    <citation type="submission" date="2023-09" db="UniProtKB">
        <authorList>
            <consortium name="Ensembl"/>
        </authorList>
    </citation>
    <scope>IDENTIFICATION</scope>
</reference>
<dbReference type="GO" id="GO:0061669">
    <property type="term" value="P:spontaneous neurotransmitter secretion"/>
    <property type="evidence" value="ECO:0007669"/>
    <property type="project" value="TreeGrafter"/>
</dbReference>
<feature type="domain" description="C2" evidence="3">
    <location>
        <begin position="63"/>
        <end position="194"/>
    </location>
</feature>
<dbReference type="Ensembl" id="ENSBMST00010007269.1">
    <property type="protein sequence ID" value="ENSBMSP00010006492.1"/>
    <property type="gene ID" value="ENSBMSG00010004866.1"/>
</dbReference>
<dbReference type="AlphaFoldDB" id="A0A8C0CM22"/>
<dbReference type="SMART" id="SM00239">
    <property type="entry name" value="C2"/>
    <property type="match status" value="2"/>
</dbReference>
<dbReference type="GO" id="GO:0016020">
    <property type="term" value="C:membrane"/>
    <property type="evidence" value="ECO:0007669"/>
    <property type="project" value="InterPro"/>
</dbReference>
<dbReference type="Pfam" id="PF00168">
    <property type="entry name" value="C2"/>
    <property type="match status" value="2"/>
</dbReference>
<evidence type="ECO:0000256" key="1">
    <source>
        <dbReference type="ARBA" id="ARBA00022723"/>
    </source>
</evidence>
<dbReference type="GO" id="GO:0098793">
    <property type="term" value="C:presynapse"/>
    <property type="evidence" value="ECO:0007669"/>
    <property type="project" value="GOC"/>
</dbReference>
<evidence type="ECO:0000256" key="2">
    <source>
        <dbReference type="ARBA" id="ARBA00022737"/>
    </source>
</evidence>
<dbReference type="PROSITE" id="PS50004">
    <property type="entry name" value="C2"/>
    <property type="match status" value="2"/>
</dbReference>
<dbReference type="InterPro" id="IPR001565">
    <property type="entry name" value="Synaptotagmin"/>
</dbReference>
<dbReference type="GO" id="GO:0017158">
    <property type="term" value="P:regulation of calcium ion-dependent exocytosis"/>
    <property type="evidence" value="ECO:0007669"/>
    <property type="project" value="TreeGrafter"/>
</dbReference>
<dbReference type="PRINTS" id="PR00360">
    <property type="entry name" value="C2DOMAIN"/>
</dbReference>
<dbReference type="PANTHER" id="PTHR45729">
    <property type="entry name" value="RABPHILIN, ISOFORM A"/>
    <property type="match status" value="1"/>
</dbReference>
<dbReference type="GeneTree" id="ENSGT00940000162875"/>
<dbReference type="InterPro" id="IPR035892">
    <property type="entry name" value="C2_domain_sf"/>
</dbReference>
<dbReference type="InterPro" id="IPR043566">
    <property type="entry name" value="Rabphilin/DOC2/Noc2"/>
</dbReference>
<keyword evidence="1" id="KW-0479">Metal-binding</keyword>
<protein>
    <recommendedName>
        <fullName evidence="3">C2 domain-containing protein</fullName>
    </recommendedName>
</protein>
<organism evidence="4">
    <name type="scientific">Balaenoptera musculus</name>
    <name type="common">Blue whale</name>
    <dbReference type="NCBI Taxonomy" id="9771"/>
    <lineage>
        <taxon>Eukaryota</taxon>
        <taxon>Metazoa</taxon>
        <taxon>Chordata</taxon>
        <taxon>Craniata</taxon>
        <taxon>Vertebrata</taxon>
        <taxon>Euteleostomi</taxon>
        <taxon>Mammalia</taxon>
        <taxon>Eutheria</taxon>
        <taxon>Laurasiatheria</taxon>
        <taxon>Artiodactyla</taxon>
        <taxon>Whippomorpha</taxon>
        <taxon>Cetacea</taxon>
        <taxon>Mysticeti</taxon>
        <taxon>Balaenopteridae</taxon>
        <taxon>Balaenoptera</taxon>
    </lineage>
</organism>
<dbReference type="SUPFAM" id="SSF49562">
    <property type="entry name" value="C2 domain (Calcium/lipid-binding domain, CaLB)"/>
    <property type="match status" value="2"/>
</dbReference>
<sequence>MAGTAVAGWGRVSVQEHMAIDVSPGPIRPIHLISDYFPHFYPFAEPPCAPETYALHPSRTQTTLGTLEFTLLFDTDNSTLHCTAHRAKGLKPPALGSVDTYVKANLPPGASKASQPRTRTVRGTRRPVWEETLMAVHLGGPTATAAAPPLGELRVPLGKLVPNGARSFNVCLERRRLTKRPESLDTARGMSLYEEEAVGAEVAGEEHGCILLSLCYSSQQGGLLVGVPRCAHLAPTDANGYSDPFVRLYLHPNGGKKSKYKTSVRKKIPNPEFNEEFLCAGPWEELAQKTLLVSVWDDDPGTADDFTGGVQLNSRARGERQQDWRECLGRSDHQLELWHPLDGVPLQLSG</sequence>
<accession>A0A8C0CM22</accession>
<evidence type="ECO:0000259" key="3">
    <source>
        <dbReference type="PROSITE" id="PS50004"/>
    </source>
</evidence>
<dbReference type="GO" id="GO:0046872">
    <property type="term" value="F:metal ion binding"/>
    <property type="evidence" value="ECO:0007669"/>
    <property type="project" value="UniProtKB-KW"/>
</dbReference>
<evidence type="ECO:0000313" key="4">
    <source>
        <dbReference type="Ensembl" id="ENSBMSP00010006492.1"/>
    </source>
</evidence>
<name>A0A8C0CM22_BALMU</name>
<dbReference type="InterPro" id="IPR000008">
    <property type="entry name" value="C2_dom"/>
</dbReference>
<dbReference type="PANTHER" id="PTHR45729:SF7">
    <property type="entry name" value="DOUBLE C2-LIKE DOMAIN-CONTAINING PROTEIN GAMMA"/>
    <property type="match status" value="1"/>
</dbReference>
<feature type="domain" description="C2" evidence="3">
    <location>
        <begin position="206"/>
        <end position="339"/>
    </location>
</feature>
<dbReference type="Gene3D" id="2.60.40.150">
    <property type="entry name" value="C2 domain"/>
    <property type="match status" value="2"/>
</dbReference>
<dbReference type="GO" id="GO:0006887">
    <property type="term" value="P:exocytosis"/>
    <property type="evidence" value="ECO:0007669"/>
    <property type="project" value="TreeGrafter"/>
</dbReference>